<evidence type="ECO:0000256" key="1">
    <source>
        <dbReference type="ARBA" id="ARBA00023118"/>
    </source>
</evidence>
<dbReference type="OrthoDB" id="5362408at2"/>
<accession>I7KX00</accession>
<keyword evidence="4" id="KW-1185">Reference proteome</keyword>
<feature type="domain" description="CRISPR type III-associated protein" evidence="2">
    <location>
        <begin position="29"/>
        <end position="210"/>
    </location>
</feature>
<dbReference type="AlphaFoldDB" id="I7KX00"/>
<dbReference type="PANTHER" id="PTHR35579">
    <property type="entry name" value="CRISPR SYSTEM CMS ENDORIBONUCLEASE CSM3"/>
    <property type="match status" value="1"/>
</dbReference>
<reference evidence="3 4" key="1">
    <citation type="journal article" date="2011" name="J. Bacteriol.">
        <title>Draft genome sequence of Caloramator australicus strain RC3T, a thermoanaerobe from the Great Artesian Basin of Australia.</title>
        <authorList>
            <person name="Ogg C.D."/>
            <person name="Patel B.K.C."/>
        </authorList>
    </citation>
    <scope>NUCLEOTIDE SEQUENCE [LARGE SCALE GENOMIC DNA]</scope>
    <source>
        <strain evidence="3 4">RC3</strain>
    </source>
</reference>
<dbReference type="Pfam" id="PF03787">
    <property type="entry name" value="RAMPs"/>
    <property type="match status" value="1"/>
</dbReference>
<dbReference type="GO" id="GO:0051607">
    <property type="term" value="P:defense response to virus"/>
    <property type="evidence" value="ECO:0007669"/>
    <property type="project" value="UniProtKB-KW"/>
</dbReference>
<dbReference type="RefSeq" id="WP_008910016.1">
    <property type="nucleotide sequence ID" value="NZ_CAKP01000157.1"/>
</dbReference>
<dbReference type="Proteomes" id="UP000007652">
    <property type="component" value="Unassembled WGS sequence"/>
</dbReference>
<sequence length="289" mass="33061">MSKPYSFVPFLDYKPYNEDGNLEGIIKLKIKVLTPVHISSGKIDEHNGKIYKKFLRINGEVTIPGSSIKGCVRSIAEAISYSCYQPGKQVRYNKLPNNKTNDSSKDCIICKTFGSMGRKSKVIFSDFKMTKGSMDIIGLPNLYAPHIEEKLYLLNGKYKGYKFYYHGISSICEKGTIFFEFAKEGAEFEGEVYYNGLTQKQLKLLCYSLGLNGDIQPKIGYGKPAYYGSVKFLVRDSDEQDKYKKYANQYYNESDANIRKNIDRLKTILSYNNAKRVSDWTQNGNIRTY</sequence>
<dbReference type="InterPro" id="IPR005537">
    <property type="entry name" value="RAMP_III_fam"/>
</dbReference>
<dbReference type="eggNOG" id="COG1337">
    <property type="taxonomic scope" value="Bacteria"/>
</dbReference>
<evidence type="ECO:0000259" key="2">
    <source>
        <dbReference type="Pfam" id="PF03787"/>
    </source>
</evidence>
<name>I7KX00_9CLOT</name>
<comment type="caution">
    <text evidence="3">The sequence shown here is derived from an EMBL/GenBank/DDBJ whole genome shotgun (WGS) entry which is preliminary data.</text>
</comment>
<dbReference type="PANTHER" id="PTHR35579:SF3">
    <property type="entry name" value="CRISPR SYSTEM CMS ENDORIBONUCLEASE CSM3"/>
    <property type="match status" value="1"/>
</dbReference>
<organism evidence="3 4">
    <name type="scientific">Caloramator australicus RC3</name>
    <dbReference type="NCBI Taxonomy" id="857293"/>
    <lineage>
        <taxon>Bacteria</taxon>
        <taxon>Bacillati</taxon>
        <taxon>Bacillota</taxon>
        <taxon>Clostridia</taxon>
        <taxon>Eubacteriales</taxon>
        <taxon>Clostridiaceae</taxon>
        <taxon>Caloramator</taxon>
    </lineage>
</organism>
<evidence type="ECO:0000313" key="4">
    <source>
        <dbReference type="Proteomes" id="UP000007652"/>
    </source>
</evidence>
<proteinExistence type="predicted"/>
<evidence type="ECO:0000313" key="3">
    <source>
        <dbReference type="EMBL" id="CCJ34776.1"/>
    </source>
</evidence>
<protein>
    <submittedName>
        <fullName evidence="3">DUF324 domain-containing protein</fullName>
    </submittedName>
</protein>
<gene>
    <name evidence="3" type="ORF">CAAU_2693</name>
</gene>
<dbReference type="CDD" id="cd09726">
    <property type="entry name" value="RAMP_I_III"/>
    <property type="match status" value="1"/>
</dbReference>
<dbReference type="InterPro" id="IPR052216">
    <property type="entry name" value="CRISPR_Csm3_endoribonuclease"/>
</dbReference>
<keyword evidence="1" id="KW-0051">Antiviral defense</keyword>
<dbReference type="STRING" id="857293.CAAU_2693"/>
<dbReference type="EMBL" id="CAKP01000157">
    <property type="protein sequence ID" value="CCJ34776.1"/>
    <property type="molecule type" value="Genomic_DNA"/>
</dbReference>